<dbReference type="NCBIfam" id="TIGR00112">
    <property type="entry name" value="proC"/>
    <property type="match status" value="1"/>
</dbReference>
<dbReference type="PIRSF" id="PIRSF000193">
    <property type="entry name" value="Pyrrol-5-carb_rd"/>
    <property type="match status" value="1"/>
</dbReference>
<dbReference type="InterPro" id="IPR029036">
    <property type="entry name" value="P5CR_dimer"/>
</dbReference>
<dbReference type="FunFam" id="1.10.3730.10:FF:000001">
    <property type="entry name" value="Pyrroline-5-carboxylate reductase"/>
    <property type="match status" value="1"/>
</dbReference>
<organism evidence="8">
    <name type="scientific">Rhodosorus marinus</name>
    <dbReference type="NCBI Taxonomy" id="101924"/>
    <lineage>
        <taxon>Eukaryota</taxon>
        <taxon>Rhodophyta</taxon>
        <taxon>Stylonematophyceae</taxon>
        <taxon>Stylonematales</taxon>
        <taxon>Stylonemataceae</taxon>
        <taxon>Rhodosorus</taxon>
    </lineage>
</organism>
<keyword evidence="2 4" id="KW-0521">NADP</keyword>
<reference evidence="8" key="1">
    <citation type="submission" date="2021-01" db="EMBL/GenBank/DDBJ databases">
        <authorList>
            <person name="Corre E."/>
            <person name="Pelletier E."/>
            <person name="Niang G."/>
            <person name="Scheremetjew M."/>
            <person name="Finn R."/>
            <person name="Kale V."/>
            <person name="Holt S."/>
            <person name="Cochrane G."/>
            <person name="Meng A."/>
            <person name="Brown T."/>
            <person name="Cohen L."/>
        </authorList>
    </citation>
    <scope>NUCLEOTIDE SEQUENCE</scope>
    <source>
        <strain evidence="8">CCMP 769</strain>
    </source>
</reference>
<accession>A0A7S3EKI7</accession>
<evidence type="ECO:0008006" key="9">
    <source>
        <dbReference type="Google" id="ProtNLM"/>
    </source>
</evidence>
<dbReference type="AlphaFoldDB" id="A0A7S3EKI7"/>
<dbReference type="EMBL" id="HBHW01034336">
    <property type="protein sequence ID" value="CAE0058431.1"/>
    <property type="molecule type" value="Transcribed_RNA"/>
</dbReference>
<dbReference type="InterPro" id="IPR008927">
    <property type="entry name" value="6-PGluconate_DH-like_C_sf"/>
</dbReference>
<dbReference type="Pfam" id="PF03807">
    <property type="entry name" value="F420_oxidored"/>
    <property type="match status" value="1"/>
</dbReference>
<evidence type="ECO:0000256" key="4">
    <source>
        <dbReference type="PIRSR" id="PIRSR000193-1"/>
    </source>
</evidence>
<dbReference type="SUPFAM" id="SSF48179">
    <property type="entry name" value="6-phosphogluconate dehydrogenase C-terminal domain-like"/>
    <property type="match status" value="1"/>
</dbReference>
<gene>
    <name evidence="8" type="ORF">RMAR00112_LOCUS26487</name>
</gene>
<keyword evidence="3" id="KW-0560">Oxidoreductase</keyword>
<evidence type="ECO:0000259" key="6">
    <source>
        <dbReference type="Pfam" id="PF03807"/>
    </source>
</evidence>
<comment type="similarity">
    <text evidence="1">Belongs to the pyrroline-5-carboxylate reductase family.</text>
</comment>
<feature type="domain" description="Pyrroline-5-carboxylate reductase catalytic N-terminal" evidence="6">
    <location>
        <begin position="5"/>
        <end position="95"/>
    </location>
</feature>
<proteinExistence type="inferred from homology"/>
<dbReference type="InterPro" id="IPR000304">
    <property type="entry name" value="Pyrroline-COOH_reductase"/>
</dbReference>
<feature type="domain" description="Pyrroline-5-carboxylate reductase dimerisation" evidence="7">
    <location>
        <begin position="157"/>
        <end position="256"/>
    </location>
</feature>
<evidence type="ECO:0000313" key="8">
    <source>
        <dbReference type="EMBL" id="CAE0058431.1"/>
    </source>
</evidence>
<evidence type="ECO:0000256" key="1">
    <source>
        <dbReference type="ARBA" id="ARBA00005525"/>
    </source>
</evidence>
<dbReference type="InterPro" id="IPR028939">
    <property type="entry name" value="P5C_Rdtase_cat_N"/>
</dbReference>
<dbReference type="PANTHER" id="PTHR11645:SF0">
    <property type="entry name" value="PYRROLINE-5-CARBOXYLATE REDUCTASE 3"/>
    <property type="match status" value="1"/>
</dbReference>
<dbReference type="PANTHER" id="PTHR11645">
    <property type="entry name" value="PYRROLINE-5-CARBOXYLATE REDUCTASE"/>
    <property type="match status" value="1"/>
</dbReference>
<name>A0A7S3EKI7_9RHOD</name>
<dbReference type="GO" id="GO:0004735">
    <property type="term" value="F:pyrroline-5-carboxylate reductase activity"/>
    <property type="evidence" value="ECO:0007669"/>
    <property type="project" value="InterPro"/>
</dbReference>
<dbReference type="SUPFAM" id="SSF51735">
    <property type="entry name" value="NAD(P)-binding Rossmann-fold domains"/>
    <property type="match status" value="1"/>
</dbReference>
<evidence type="ECO:0000256" key="5">
    <source>
        <dbReference type="SAM" id="MobiDB-lite"/>
    </source>
</evidence>
<evidence type="ECO:0000256" key="2">
    <source>
        <dbReference type="ARBA" id="ARBA00022857"/>
    </source>
</evidence>
<evidence type="ECO:0000259" key="7">
    <source>
        <dbReference type="Pfam" id="PF14748"/>
    </source>
</evidence>
<dbReference type="InterPro" id="IPR036291">
    <property type="entry name" value="NAD(P)-bd_dom_sf"/>
</dbReference>
<dbReference type="Pfam" id="PF14748">
    <property type="entry name" value="P5CR_dimer"/>
    <property type="match status" value="1"/>
</dbReference>
<evidence type="ECO:0000256" key="3">
    <source>
        <dbReference type="ARBA" id="ARBA00023002"/>
    </source>
</evidence>
<feature type="binding site" evidence="4">
    <location>
        <position position="57"/>
    </location>
    <ligand>
        <name>NADPH</name>
        <dbReference type="ChEBI" id="CHEBI:57783"/>
    </ligand>
</feature>
<dbReference type="Gene3D" id="3.40.50.720">
    <property type="entry name" value="NAD(P)-binding Rossmann-like Domain"/>
    <property type="match status" value="1"/>
</dbReference>
<dbReference type="Gene3D" id="1.10.3730.10">
    <property type="entry name" value="ProC C-terminal domain-like"/>
    <property type="match status" value="1"/>
</dbReference>
<dbReference type="GO" id="GO:0055129">
    <property type="term" value="P:L-proline biosynthetic process"/>
    <property type="evidence" value="ECO:0007669"/>
    <property type="project" value="TreeGrafter"/>
</dbReference>
<sequence>MEVRRVGFIGGGVIAEALATGLVEKGGIKKDDILISEQSASRREYLAKGDWKVTSENKDTAEFDVIFISLKQDEVAQELKKLGNTTSILVSLVAGVTLRTLDLNSQWKLVRAITNLNAQNGSAVTAICSNAIKSNAKAAELVNELMSKLGKALVVKEEEMNAITAVIGSGVAYSLMFIEALAEEGIMQGLSRDVAKMVAEQTVLGAAQLMQGSEDHPAKLRDDVEVGKGSTLVGVRTLECKGLREALHAAVEASDEQLHGKPEPPNRSGYRY</sequence>
<dbReference type="HAMAP" id="MF_01925">
    <property type="entry name" value="P5C_reductase"/>
    <property type="match status" value="1"/>
</dbReference>
<protein>
    <recommendedName>
        <fullName evidence="9">Pyrroline-5-carboxylate reductase</fullName>
    </recommendedName>
</protein>
<feature type="region of interest" description="Disordered" evidence="5">
    <location>
        <begin position="252"/>
        <end position="272"/>
    </location>
</feature>